<protein>
    <submittedName>
        <fullName evidence="1">DUF1476 domain-containing protein</fullName>
    </submittedName>
</protein>
<evidence type="ECO:0000313" key="1">
    <source>
        <dbReference type="EMBL" id="RLL65411.1"/>
    </source>
</evidence>
<proteinExistence type="predicted"/>
<sequence length="103" mass="11272">MTTFDDREQAYESKFAHDTDKRFREGARAVKMVALWAAEMMGKADEEADAYVTSLLTADFFEAGKEDVVRKLVADLGPRADEATVRAKLAEALAAAAKQIAEG</sequence>
<gene>
    <name evidence="1" type="ORF">DYS74_08830</name>
</gene>
<organism evidence="1 2">
    <name type="scientific">Paenirhodobacter hankyongi</name>
    <dbReference type="NCBI Taxonomy" id="2294033"/>
    <lineage>
        <taxon>Bacteria</taxon>
        <taxon>Pseudomonadati</taxon>
        <taxon>Pseudomonadota</taxon>
        <taxon>Alphaproteobacteria</taxon>
        <taxon>Rhodobacterales</taxon>
        <taxon>Rhodobacter group</taxon>
        <taxon>Paenirhodobacter</taxon>
    </lineage>
</organism>
<dbReference type="EMBL" id="RCHI01000006">
    <property type="protein sequence ID" value="RLL65411.1"/>
    <property type="molecule type" value="Genomic_DNA"/>
</dbReference>
<dbReference type="Gene3D" id="1.10.790.20">
    <property type="entry name" value="Domain of unknown function DUF1476"/>
    <property type="match status" value="1"/>
</dbReference>
<comment type="caution">
    <text evidence="1">The sequence shown here is derived from an EMBL/GenBank/DDBJ whole genome shotgun (WGS) entry which is preliminary data.</text>
</comment>
<dbReference type="Proteomes" id="UP000279673">
    <property type="component" value="Unassembled WGS sequence"/>
</dbReference>
<dbReference type="InterPro" id="IPR009945">
    <property type="entry name" value="ATPase_inh_sub_z"/>
</dbReference>
<accession>A0A421BR31</accession>
<dbReference type="Pfam" id="PF07345">
    <property type="entry name" value="ATPaseInh_sub_z"/>
    <property type="match status" value="1"/>
</dbReference>
<dbReference type="RefSeq" id="WP_121532940.1">
    <property type="nucleotide sequence ID" value="NZ_RCHI01000006.1"/>
</dbReference>
<evidence type="ECO:0000313" key="2">
    <source>
        <dbReference type="Proteomes" id="UP000279673"/>
    </source>
</evidence>
<dbReference type="AlphaFoldDB" id="A0A421BR31"/>
<dbReference type="InterPro" id="IPR038293">
    <property type="entry name" value="ATPase_inh_sub_z_sf"/>
</dbReference>
<name>A0A421BR31_9RHOB</name>
<keyword evidence="2" id="KW-1185">Reference proteome</keyword>
<reference evidence="1 2" key="1">
    <citation type="submission" date="2018-10" db="EMBL/GenBank/DDBJ databases">
        <title>Rhodobacter sp . BO-81.</title>
        <authorList>
            <person name="Im W.T."/>
        </authorList>
    </citation>
    <scope>NUCLEOTIDE SEQUENCE [LARGE SCALE GENOMIC DNA]</scope>
    <source>
        <strain evidence="1 2">BO-81</strain>
    </source>
</reference>
<dbReference type="PIRSF" id="PIRSF031780">
    <property type="entry name" value="UCP031780"/>
    <property type="match status" value="1"/>
</dbReference>